<dbReference type="PANTHER" id="PTHR21255:SF23">
    <property type="entry name" value="DYNEIN LIGHT CHAIN"/>
    <property type="match status" value="1"/>
</dbReference>
<dbReference type="PANTHER" id="PTHR21255">
    <property type="entry name" value="T-COMPLEX-ASSOCIATED-TESTIS-EXPRESSED 1/ DYNEIN LIGHT CHAIN"/>
    <property type="match status" value="1"/>
</dbReference>
<dbReference type="OrthoDB" id="10248487at2759"/>
<evidence type="ECO:0000256" key="1">
    <source>
        <dbReference type="SAM" id="MobiDB-lite"/>
    </source>
</evidence>
<dbReference type="Proteomes" id="UP000708208">
    <property type="component" value="Unassembled WGS sequence"/>
</dbReference>
<feature type="compositionally biased region" description="Basic and acidic residues" evidence="1">
    <location>
        <begin position="11"/>
        <end position="29"/>
    </location>
</feature>
<reference evidence="2" key="1">
    <citation type="submission" date="2021-06" db="EMBL/GenBank/DDBJ databases">
        <authorList>
            <person name="Hodson N. C."/>
            <person name="Mongue J. A."/>
            <person name="Jaron S. K."/>
        </authorList>
    </citation>
    <scope>NUCLEOTIDE SEQUENCE</scope>
</reference>
<dbReference type="GO" id="GO:0005868">
    <property type="term" value="C:cytoplasmic dynein complex"/>
    <property type="evidence" value="ECO:0007669"/>
    <property type="project" value="TreeGrafter"/>
</dbReference>
<dbReference type="AlphaFoldDB" id="A0A8J2PP12"/>
<name>A0A8J2PP12_9HEXA</name>
<dbReference type="GO" id="GO:0005737">
    <property type="term" value="C:cytoplasm"/>
    <property type="evidence" value="ECO:0007669"/>
    <property type="project" value="TreeGrafter"/>
</dbReference>
<feature type="compositionally biased region" description="Low complexity" evidence="1">
    <location>
        <begin position="31"/>
        <end position="52"/>
    </location>
</feature>
<protein>
    <submittedName>
        <fullName evidence="2">Uncharacterized protein</fullName>
    </submittedName>
</protein>
<organism evidence="2 3">
    <name type="scientific">Allacma fusca</name>
    <dbReference type="NCBI Taxonomy" id="39272"/>
    <lineage>
        <taxon>Eukaryota</taxon>
        <taxon>Metazoa</taxon>
        <taxon>Ecdysozoa</taxon>
        <taxon>Arthropoda</taxon>
        <taxon>Hexapoda</taxon>
        <taxon>Collembola</taxon>
        <taxon>Symphypleona</taxon>
        <taxon>Sminthuridae</taxon>
        <taxon>Allacma</taxon>
    </lineage>
</organism>
<dbReference type="GO" id="GO:0007018">
    <property type="term" value="P:microtubule-based movement"/>
    <property type="evidence" value="ECO:0007669"/>
    <property type="project" value="TreeGrafter"/>
</dbReference>
<feature type="region of interest" description="Disordered" evidence="1">
    <location>
        <begin position="1"/>
        <end position="113"/>
    </location>
</feature>
<proteinExistence type="predicted"/>
<comment type="caution">
    <text evidence="2">The sequence shown here is derived from an EMBL/GenBank/DDBJ whole genome shotgun (WGS) entry which is preliminary data.</text>
</comment>
<gene>
    <name evidence="2" type="ORF">AFUS01_LOCUS38389</name>
</gene>
<dbReference type="EMBL" id="CAJVCH010547626">
    <property type="protein sequence ID" value="CAG7828463.1"/>
    <property type="molecule type" value="Genomic_DNA"/>
</dbReference>
<dbReference type="GO" id="GO:0045505">
    <property type="term" value="F:dynein intermediate chain binding"/>
    <property type="evidence" value="ECO:0007669"/>
    <property type="project" value="TreeGrafter"/>
</dbReference>
<feature type="compositionally biased region" description="Basic and acidic residues" evidence="1">
    <location>
        <begin position="67"/>
        <end position="113"/>
    </location>
</feature>
<sequence>MSTDDLAAPDEGTKSRHESVTVVDERKLSQPEPGAAPEAAAGAPEAAAVGENGEPRLTSDSGTNKTGSKESKELASAESKIMEKQRKESQSKRRRVSMFDDKSAQGSKDQDGELKETLAQFFSSAPKEANDTGTALKPLRRPKLIYENTYRMESAYPFSSSRVQSMMQPILEEMLMDFKYASKTSAHKATEIAEKIRRNVLAFRFDRYKICVLVTISPLNRQGFFNGFRCLWDANRDSYAVATIRNTSIFAIAVVYGVYFE</sequence>
<dbReference type="Pfam" id="PF03645">
    <property type="entry name" value="Tctex-1"/>
    <property type="match status" value="1"/>
</dbReference>
<keyword evidence="3" id="KW-1185">Reference proteome</keyword>
<evidence type="ECO:0000313" key="3">
    <source>
        <dbReference type="Proteomes" id="UP000708208"/>
    </source>
</evidence>
<dbReference type="InterPro" id="IPR005334">
    <property type="entry name" value="Tctex-1-like"/>
</dbReference>
<evidence type="ECO:0000313" key="2">
    <source>
        <dbReference type="EMBL" id="CAG7828463.1"/>
    </source>
</evidence>
<dbReference type="CDD" id="cd21451">
    <property type="entry name" value="DLC-like_TCTEX1D"/>
    <property type="match status" value="1"/>
</dbReference>
<accession>A0A8J2PP12</accession>